<dbReference type="Gene3D" id="2.60.120.920">
    <property type="match status" value="1"/>
</dbReference>
<evidence type="ECO:0000313" key="3">
    <source>
        <dbReference type="Proteomes" id="UP000324800"/>
    </source>
</evidence>
<evidence type="ECO:0008006" key="4">
    <source>
        <dbReference type="Google" id="ProtNLM"/>
    </source>
</evidence>
<reference evidence="2 3" key="1">
    <citation type="submission" date="2019-03" db="EMBL/GenBank/DDBJ databases">
        <title>Single cell metagenomics reveals metabolic interactions within the superorganism composed of flagellate Streblomastix strix and complex community of Bacteroidetes bacteria on its surface.</title>
        <authorList>
            <person name="Treitli S.C."/>
            <person name="Kolisko M."/>
            <person name="Husnik F."/>
            <person name="Keeling P."/>
            <person name="Hampl V."/>
        </authorList>
    </citation>
    <scope>NUCLEOTIDE SEQUENCE [LARGE SCALE GENOMIC DNA]</scope>
    <source>
        <strain evidence="2">ST1C</strain>
    </source>
</reference>
<feature type="region of interest" description="Disordered" evidence="1">
    <location>
        <begin position="1"/>
        <end position="32"/>
    </location>
</feature>
<name>A0A5J4X664_9EUKA</name>
<dbReference type="Proteomes" id="UP000324800">
    <property type="component" value="Unassembled WGS sequence"/>
</dbReference>
<dbReference type="AlphaFoldDB" id="A0A5J4X664"/>
<dbReference type="InterPro" id="IPR043136">
    <property type="entry name" value="B30.2/SPRY_sf"/>
</dbReference>
<comment type="caution">
    <text evidence="2">The sequence shown here is derived from an EMBL/GenBank/DDBJ whole genome shotgun (WGS) entry which is preliminary data.</text>
</comment>
<evidence type="ECO:0000313" key="2">
    <source>
        <dbReference type="EMBL" id="KAA6402296.1"/>
    </source>
</evidence>
<gene>
    <name evidence="2" type="ORF">EZS28_002170</name>
</gene>
<sequence length="242" mass="26949">MNTINPQLITQQRQQSVSPLPPSNILSPVSKQQNVHRKLSLIRLAPITSTTDDDSKSELENPDPTGQELKLLYVDQLQRKVVAISKNNHSIPLNLVIKNGIHCFSGKFDKSSIQDHAYRIIGIVKADFRLSFPCAPGAEINMQSMLYYNGGSGGVHFKGNKLEGNEKFVDGQLITMELNANAGTLHFFIDSVQQPIFVKGIKEPVKFYIYLNIPDSSFTVLASSKLKEPTVKKLANEKAIDW</sequence>
<protein>
    <recommendedName>
        <fullName evidence="4">SPRY domain-containing protein</fullName>
    </recommendedName>
</protein>
<proteinExistence type="predicted"/>
<accession>A0A5J4X664</accession>
<organism evidence="2 3">
    <name type="scientific">Streblomastix strix</name>
    <dbReference type="NCBI Taxonomy" id="222440"/>
    <lineage>
        <taxon>Eukaryota</taxon>
        <taxon>Metamonada</taxon>
        <taxon>Preaxostyla</taxon>
        <taxon>Oxymonadida</taxon>
        <taxon>Streblomastigidae</taxon>
        <taxon>Streblomastix</taxon>
    </lineage>
</organism>
<dbReference type="EMBL" id="SNRW01000257">
    <property type="protein sequence ID" value="KAA6402296.1"/>
    <property type="molecule type" value="Genomic_DNA"/>
</dbReference>
<dbReference type="OrthoDB" id="2329056at2759"/>
<evidence type="ECO:0000256" key="1">
    <source>
        <dbReference type="SAM" id="MobiDB-lite"/>
    </source>
</evidence>